<name>A0A8S3R7Y4_MYTED</name>
<dbReference type="OrthoDB" id="75724at2759"/>
<keyword evidence="1" id="KW-0812">Transmembrane</keyword>
<dbReference type="InterPro" id="IPR011074">
    <property type="entry name" value="CRAL/TRIO_N_dom"/>
</dbReference>
<dbReference type="InterPro" id="IPR036273">
    <property type="entry name" value="CRAL/TRIO_N_dom_sf"/>
</dbReference>
<dbReference type="InterPro" id="IPR052578">
    <property type="entry name" value="PI_Transfer_CRAL-TRIO"/>
</dbReference>
<dbReference type="GO" id="GO:0008526">
    <property type="term" value="F:phosphatidylinositol transfer activity"/>
    <property type="evidence" value="ECO:0007669"/>
    <property type="project" value="TreeGrafter"/>
</dbReference>
<gene>
    <name evidence="3" type="ORF">MEDL_18250</name>
</gene>
<dbReference type="CDD" id="cd00170">
    <property type="entry name" value="SEC14"/>
    <property type="match status" value="1"/>
</dbReference>
<feature type="transmembrane region" description="Helical" evidence="1">
    <location>
        <begin position="6"/>
        <end position="25"/>
    </location>
</feature>
<dbReference type="EMBL" id="CAJPWZ010000931">
    <property type="protein sequence ID" value="CAG2203829.1"/>
    <property type="molecule type" value="Genomic_DNA"/>
</dbReference>
<comment type="caution">
    <text evidence="3">The sequence shown here is derived from an EMBL/GenBank/DDBJ whole genome shotgun (WGS) entry which is preliminary data.</text>
</comment>
<dbReference type="Pfam" id="PF00650">
    <property type="entry name" value="CRAL_TRIO"/>
    <property type="match status" value="1"/>
</dbReference>
<keyword evidence="4" id="KW-1185">Reference proteome</keyword>
<dbReference type="PANTHER" id="PTHR45824">
    <property type="entry name" value="GH16843P"/>
    <property type="match status" value="1"/>
</dbReference>
<dbReference type="Gene3D" id="3.40.525.10">
    <property type="entry name" value="CRAL-TRIO lipid binding domain"/>
    <property type="match status" value="1"/>
</dbReference>
<dbReference type="Pfam" id="PF03765">
    <property type="entry name" value="CRAL_TRIO_N"/>
    <property type="match status" value="1"/>
</dbReference>
<proteinExistence type="predicted"/>
<dbReference type="SMART" id="SM01100">
    <property type="entry name" value="CRAL_TRIO_N"/>
    <property type="match status" value="1"/>
</dbReference>
<evidence type="ECO:0000313" key="3">
    <source>
        <dbReference type="EMBL" id="CAG2203829.1"/>
    </source>
</evidence>
<dbReference type="SMART" id="SM00516">
    <property type="entry name" value="SEC14"/>
    <property type="match status" value="1"/>
</dbReference>
<evidence type="ECO:0000256" key="1">
    <source>
        <dbReference type="SAM" id="Phobius"/>
    </source>
</evidence>
<protein>
    <recommendedName>
        <fullName evidence="2">CRAL-TRIO domain-containing protein</fullName>
    </recommendedName>
</protein>
<dbReference type="AlphaFoldDB" id="A0A8S3R7Y4"/>
<dbReference type="SUPFAM" id="SSF52087">
    <property type="entry name" value="CRAL/TRIO domain"/>
    <property type="match status" value="1"/>
</dbReference>
<dbReference type="InterPro" id="IPR001251">
    <property type="entry name" value="CRAL-TRIO_dom"/>
</dbReference>
<feature type="domain" description="CRAL-TRIO" evidence="2">
    <location>
        <begin position="117"/>
        <end position="270"/>
    </location>
</feature>
<keyword evidence="1" id="KW-0472">Membrane</keyword>
<dbReference type="SUPFAM" id="SSF46938">
    <property type="entry name" value="CRAL/TRIO N-terminal domain"/>
    <property type="match status" value="1"/>
</dbReference>
<accession>A0A8S3R7Y4</accession>
<evidence type="ECO:0000259" key="2">
    <source>
        <dbReference type="PROSITE" id="PS50191"/>
    </source>
</evidence>
<evidence type="ECO:0000313" key="4">
    <source>
        <dbReference type="Proteomes" id="UP000683360"/>
    </source>
</evidence>
<reference evidence="3" key="1">
    <citation type="submission" date="2021-03" db="EMBL/GenBank/DDBJ databases">
        <authorList>
            <person name="Bekaert M."/>
        </authorList>
    </citation>
    <scope>NUCLEOTIDE SEQUENCE</scope>
</reference>
<dbReference type="InterPro" id="IPR036865">
    <property type="entry name" value="CRAL-TRIO_dom_sf"/>
</dbReference>
<organism evidence="3 4">
    <name type="scientific">Mytilus edulis</name>
    <name type="common">Blue mussel</name>
    <dbReference type="NCBI Taxonomy" id="6550"/>
    <lineage>
        <taxon>Eukaryota</taxon>
        <taxon>Metazoa</taxon>
        <taxon>Spiralia</taxon>
        <taxon>Lophotrochozoa</taxon>
        <taxon>Mollusca</taxon>
        <taxon>Bivalvia</taxon>
        <taxon>Autobranchia</taxon>
        <taxon>Pteriomorphia</taxon>
        <taxon>Mytilida</taxon>
        <taxon>Mytiloidea</taxon>
        <taxon>Mytilidae</taxon>
        <taxon>Mytilinae</taxon>
        <taxon>Mytilus</taxon>
    </lineage>
</organism>
<dbReference type="PANTHER" id="PTHR45824:SF29">
    <property type="entry name" value="GH16843P"/>
    <property type="match status" value="1"/>
</dbReference>
<keyword evidence="1" id="KW-1133">Transmembrane helix</keyword>
<sequence>MHGRQLLLSNATYIYITFYGHIYLIHPFRNYIFDMEHSKKILELKKRLVGIKPLEDEPEFFNSEETLVRFLKSREWNINETEKMLKESIEYRRRIRPSHLDCKWCHDRPGCHSMRQVGFDEAGRPVIYSNFAQANLRHNTSEDTICHCTYLIENAKRTMPPGVSTWVFVIDCTGMTIQACNPKLGYGVTQVMANHYPERLGLVICVNHNPVFQGIWKAMKVFIHPNTSSKVKLVKSKSKVKQTFLEVFPSELTDWILEEMRQNKIKPLPSTQREFWNKPSDSGRHDPRGCSSYIEKYIERSEKENAAFEILHKAHPNIMDSIKGKVVSVKKSSELEKKSSPCHHVDSCNSDSDEEFEQIEMLDIPDEFKVPDDAVKFT</sequence>
<dbReference type="Proteomes" id="UP000683360">
    <property type="component" value="Unassembled WGS sequence"/>
</dbReference>
<dbReference type="PROSITE" id="PS50191">
    <property type="entry name" value="CRAL_TRIO"/>
    <property type="match status" value="1"/>
</dbReference>